<dbReference type="InterPro" id="IPR002347">
    <property type="entry name" value="SDR_fam"/>
</dbReference>
<accession>A0A6G1HB39</accession>
<organism evidence="3 4">
    <name type="scientific">Aulographum hederae CBS 113979</name>
    <dbReference type="NCBI Taxonomy" id="1176131"/>
    <lineage>
        <taxon>Eukaryota</taxon>
        <taxon>Fungi</taxon>
        <taxon>Dikarya</taxon>
        <taxon>Ascomycota</taxon>
        <taxon>Pezizomycotina</taxon>
        <taxon>Dothideomycetes</taxon>
        <taxon>Pleosporomycetidae</taxon>
        <taxon>Aulographales</taxon>
        <taxon>Aulographaceae</taxon>
    </lineage>
</organism>
<evidence type="ECO:0000256" key="1">
    <source>
        <dbReference type="ARBA" id="ARBA00006484"/>
    </source>
</evidence>
<reference evidence="3" key="1">
    <citation type="journal article" date="2020" name="Stud. Mycol.">
        <title>101 Dothideomycetes genomes: a test case for predicting lifestyles and emergence of pathogens.</title>
        <authorList>
            <person name="Haridas S."/>
            <person name="Albert R."/>
            <person name="Binder M."/>
            <person name="Bloem J."/>
            <person name="Labutti K."/>
            <person name="Salamov A."/>
            <person name="Andreopoulos B."/>
            <person name="Baker S."/>
            <person name="Barry K."/>
            <person name="Bills G."/>
            <person name="Bluhm B."/>
            <person name="Cannon C."/>
            <person name="Castanera R."/>
            <person name="Culley D."/>
            <person name="Daum C."/>
            <person name="Ezra D."/>
            <person name="Gonzalez J."/>
            <person name="Henrissat B."/>
            <person name="Kuo A."/>
            <person name="Liang C."/>
            <person name="Lipzen A."/>
            <person name="Lutzoni F."/>
            <person name="Magnuson J."/>
            <person name="Mondo S."/>
            <person name="Nolan M."/>
            <person name="Ohm R."/>
            <person name="Pangilinan J."/>
            <person name="Park H.-J."/>
            <person name="Ramirez L."/>
            <person name="Alfaro M."/>
            <person name="Sun H."/>
            <person name="Tritt A."/>
            <person name="Yoshinaga Y."/>
            <person name="Zwiers L.-H."/>
            <person name="Turgeon B."/>
            <person name="Goodwin S."/>
            <person name="Spatafora J."/>
            <person name="Crous P."/>
            <person name="Grigoriev I."/>
        </authorList>
    </citation>
    <scope>NUCLEOTIDE SEQUENCE</scope>
    <source>
        <strain evidence="3">CBS 113979</strain>
    </source>
</reference>
<dbReference type="Proteomes" id="UP000800041">
    <property type="component" value="Unassembled WGS sequence"/>
</dbReference>
<dbReference type="EMBL" id="ML977142">
    <property type="protein sequence ID" value="KAF1990443.1"/>
    <property type="molecule type" value="Genomic_DNA"/>
</dbReference>
<dbReference type="PANTHER" id="PTHR43544">
    <property type="entry name" value="SHORT-CHAIN DEHYDROGENASE/REDUCTASE"/>
    <property type="match status" value="1"/>
</dbReference>
<keyword evidence="4" id="KW-1185">Reference proteome</keyword>
<dbReference type="InterPro" id="IPR036291">
    <property type="entry name" value="NAD(P)-bd_dom_sf"/>
</dbReference>
<dbReference type="InterPro" id="IPR020904">
    <property type="entry name" value="Sc_DH/Rdtase_CS"/>
</dbReference>
<comment type="similarity">
    <text evidence="1">Belongs to the short-chain dehydrogenases/reductases (SDR) family.</text>
</comment>
<gene>
    <name evidence="3" type="ORF">K402DRAFT_324623</name>
</gene>
<dbReference type="SUPFAM" id="SSF51735">
    <property type="entry name" value="NAD(P)-binding Rossmann-fold domains"/>
    <property type="match status" value="1"/>
</dbReference>
<dbReference type="PRINTS" id="PR00081">
    <property type="entry name" value="GDHRDH"/>
</dbReference>
<dbReference type="PROSITE" id="PS00061">
    <property type="entry name" value="ADH_SHORT"/>
    <property type="match status" value="1"/>
</dbReference>
<dbReference type="AlphaFoldDB" id="A0A6G1HB39"/>
<protein>
    <submittedName>
        <fullName evidence="3">Short chain oxidoreductase</fullName>
    </submittedName>
</protein>
<sequence>MSSKRTVLITGANQGLGYELALKIGVNPAFHVILACRSETRGNEALEKLKAAGVQSASLLVVDITNPSSISAATEILTKDYPSGLDVLVNNAGVALGGTTLEDFQTVYSVNVFGAALMTEALTPLLKKSVEAGKADKKPAPQLLFLSSELGSLAKQSDPESTFYKTNYLAYNSSKAALNMLMVGYSKDLKESGVVVSGYDPGYVATALNGYSGPGEASKGIERLAELILEGDENTGKYYKWTGEELPW</sequence>
<name>A0A6G1HB39_9PEZI</name>
<dbReference type="GO" id="GO:0016491">
    <property type="term" value="F:oxidoreductase activity"/>
    <property type="evidence" value="ECO:0007669"/>
    <property type="project" value="TreeGrafter"/>
</dbReference>
<evidence type="ECO:0000256" key="2">
    <source>
        <dbReference type="ARBA" id="ARBA00022857"/>
    </source>
</evidence>
<dbReference type="GO" id="GO:0005737">
    <property type="term" value="C:cytoplasm"/>
    <property type="evidence" value="ECO:0007669"/>
    <property type="project" value="TreeGrafter"/>
</dbReference>
<dbReference type="PANTHER" id="PTHR43544:SF32">
    <property type="entry name" value="CHAIN DEHYDROGENASE, PUTATIVE (AFU_ORTHOLOGUE AFUA_5G01530)-RELATED"/>
    <property type="match status" value="1"/>
</dbReference>
<proteinExistence type="inferred from homology"/>
<dbReference type="Pfam" id="PF00106">
    <property type="entry name" value="adh_short"/>
    <property type="match status" value="1"/>
</dbReference>
<dbReference type="Gene3D" id="3.40.50.720">
    <property type="entry name" value="NAD(P)-binding Rossmann-like Domain"/>
    <property type="match status" value="1"/>
</dbReference>
<dbReference type="OrthoDB" id="191139at2759"/>
<evidence type="ECO:0000313" key="3">
    <source>
        <dbReference type="EMBL" id="KAF1990443.1"/>
    </source>
</evidence>
<dbReference type="GO" id="GO:0019748">
    <property type="term" value="P:secondary metabolic process"/>
    <property type="evidence" value="ECO:0007669"/>
    <property type="project" value="TreeGrafter"/>
</dbReference>
<dbReference type="InterPro" id="IPR051468">
    <property type="entry name" value="Fungal_SecMetab_SDRs"/>
</dbReference>
<evidence type="ECO:0000313" key="4">
    <source>
        <dbReference type="Proteomes" id="UP000800041"/>
    </source>
</evidence>
<keyword evidence="2" id="KW-0521">NADP</keyword>